<accession>A0A4V5MJ04</accession>
<feature type="transmembrane region" description="Helical" evidence="7">
    <location>
        <begin position="258"/>
        <end position="276"/>
    </location>
</feature>
<organism evidence="8 9">
    <name type="scientific">Streptomyces piniterrae</name>
    <dbReference type="NCBI Taxonomy" id="2571125"/>
    <lineage>
        <taxon>Bacteria</taxon>
        <taxon>Bacillati</taxon>
        <taxon>Actinomycetota</taxon>
        <taxon>Actinomycetes</taxon>
        <taxon>Kitasatosporales</taxon>
        <taxon>Streptomycetaceae</taxon>
        <taxon>Streptomyces</taxon>
    </lineage>
</organism>
<evidence type="ECO:0000256" key="3">
    <source>
        <dbReference type="ARBA" id="ARBA00022475"/>
    </source>
</evidence>
<comment type="subcellular location">
    <subcellularLocation>
        <location evidence="1">Cell membrane</location>
        <topology evidence="1">Multi-pass membrane protein</topology>
    </subcellularLocation>
</comment>
<dbReference type="PANTHER" id="PTHR10464:SF4">
    <property type="entry name" value="UREA TRANSPORTER"/>
    <property type="match status" value="1"/>
</dbReference>
<keyword evidence="3" id="KW-1003">Cell membrane</keyword>
<dbReference type="GO" id="GO:0005886">
    <property type="term" value="C:plasma membrane"/>
    <property type="evidence" value="ECO:0007669"/>
    <property type="project" value="UniProtKB-SubCell"/>
</dbReference>
<proteinExistence type="inferred from homology"/>
<evidence type="ECO:0000256" key="7">
    <source>
        <dbReference type="SAM" id="Phobius"/>
    </source>
</evidence>
<dbReference type="EMBL" id="SUMB01000014">
    <property type="protein sequence ID" value="TJZ43608.1"/>
    <property type="molecule type" value="Genomic_DNA"/>
</dbReference>
<dbReference type="InterPro" id="IPR029020">
    <property type="entry name" value="Ammonium/urea_transptr"/>
</dbReference>
<keyword evidence="4 7" id="KW-0812">Transmembrane</keyword>
<name>A0A4V5MJ04_9ACTN</name>
<keyword evidence="5 7" id="KW-1133">Transmembrane helix</keyword>
<dbReference type="GO" id="GO:0015204">
    <property type="term" value="F:urea transmembrane transporter activity"/>
    <property type="evidence" value="ECO:0007669"/>
    <property type="project" value="InterPro"/>
</dbReference>
<dbReference type="InterPro" id="IPR004937">
    <property type="entry name" value="Urea_transporter"/>
</dbReference>
<dbReference type="Proteomes" id="UP000308697">
    <property type="component" value="Unassembled WGS sequence"/>
</dbReference>
<evidence type="ECO:0000256" key="4">
    <source>
        <dbReference type="ARBA" id="ARBA00022692"/>
    </source>
</evidence>
<evidence type="ECO:0000256" key="5">
    <source>
        <dbReference type="ARBA" id="ARBA00022989"/>
    </source>
</evidence>
<evidence type="ECO:0000256" key="6">
    <source>
        <dbReference type="ARBA" id="ARBA00023136"/>
    </source>
</evidence>
<evidence type="ECO:0000313" key="9">
    <source>
        <dbReference type="Proteomes" id="UP000308697"/>
    </source>
</evidence>
<comment type="caution">
    <text evidence="8">The sequence shown here is derived from an EMBL/GenBank/DDBJ whole genome shotgun (WGS) entry which is preliminary data.</text>
</comment>
<keyword evidence="9" id="KW-1185">Reference proteome</keyword>
<evidence type="ECO:0000256" key="1">
    <source>
        <dbReference type="ARBA" id="ARBA00004651"/>
    </source>
</evidence>
<dbReference type="Gene3D" id="1.10.3430.10">
    <property type="entry name" value="Ammonium transporter AmtB like domains"/>
    <property type="match status" value="1"/>
</dbReference>
<feature type="transmembrane region" description="Helical" evidence="7">
    <location>
        <begin position="45"/>
        <end position="72"/>
    </location>
</feature>
<evidence type="ECO:0000313" key="8">
    <source>
        <dbReference type="EMBL" id="TJZ43608.1"/>
    </source>
</evidence>
<keyword evidence="6 7" id="KW-0472">Membrane</keyword>
<feature type="transmembrane region" description="Helical" evidence="7">
    <location>
        <begin position="148"/>
        <end position="167"/>
    </location>
</feature>
<sequence length="353" mass="35252">MSTNGGASTGTGVSAEAGDSAYRRLTAHYGRFAVPVLRGLAQVDFLPSALTGAVFSVALFAGGWVYGLYGLAGTAVGTATARVLGVDRNRVTAGLEGFNACLVAVGCAVFLGAGHLSTALLALAGSALVTVVGGAVARILATWELPACTLPFCLLASAMTIGAPGFARVWHHGPGPAATARPMAGPTALTVTDLWHAFFANFAQIFFMPQWYVGLIFLAGILVASRRLAAMACLGSAVALLTAWALGAPAEQVAEGTMGHNAVLVAMALGGVFLVADAWSLTYALAGAAAATALGPTLTAVFAPSGGHAFTWPFVLVALVFLAAAPAFPRLRRAGARAVGGAGAVGAAGAAAR</sequence>
<gene>
    <name evidence="8" type="ORF">FCH28_32345</name>
</gene>
<feature type="transmembrane region" description="Helical" evidence="7">
    <location>
        <begin position="93"/>
        <end position="113"/>
    </location>
</feature>
<dbReference type="AlphaFoldDB" id="A0A4V5MJ04"/>
<dbReference type="OrthoDB" id="3672812at2"/>
<comment type="similarity">
    <text evidence="2">Belongs to the urea transporter family.</text>
</comment>
<feature type="transmembrane region" description="Helical" evidence="7">
    <location>
        <begin position="119"/>
        <end position="141"/>
    </location>
</feature>
<reference evidence="8 9" key="1">
    <citation type="submission" date="2019-04" db="EMBL/GenBank/DDBJ databases">
        <title>Streptomyces piniterrae sp. nov., a heliquinomycin-producing actinomycete isolated from rhizosphere soil of Pinus yunnanensis.</title>
        <authorList>
            <person name="Zhuang X."/>
            <person name="Zhao J."/>
        </authorList>
    </citation>
    <scope>NUCLEOTIDE SEQUENCE [LARGE SCALE GENOMIC DNA]</scope>
    <source>
        <strain evidence="9">jys28</strain>
    </source>
</reference>
<dbReference type="PANTHER" id="PTHR10464">
    <property type="entry name" value="UREA TRANSPORTER"/>
    <property type="match status" value="1"/>
</dbReference>
<feature type="transmembrane region" description="Helical" evidence="7">
    <location>
        <begin position="283"/>
        <end position="303"/>
    </location>
</feature>
<dbReference type="Pfam" id="PF03253">
    <property type="entry name" value="UT"/>
    <property type="match status" value="1"/>
</dbReference>
<evidence type="ECO:0000256" key="2">
    <source>
        <dbReference type="ARBA" id="ARBA00005914"/>
    </source>
</evidence>
<feature type="transmembrane region" description="Helical" evidence="7">
    <location>
        <begin position="198"/>
        <end position="221"/>
    </location>
</feature>
<feature type="transmembrane region" description="Helical" evidence="7">
    <location>
        <begin position="309"/>
        <end position="328"/>
    </location>
</feature>
<protein>
    <submittedName>
        <fullName evidence="8">Urea transporter</fullName>
    </submittedName>
</protein>
<feature type="transmembrane region" description="Helical" evidence="7">
    <location>
        <begin position="228"/>
        <end position="246"/>
    </location>
</feature>